<sequence>MHRAHDAAASRSGEAGLMNTRTLVAVPALFLAGALALTGCSAYDSLVHKQATSTFEDADAFSNDADVDAEWVPADATDITVRTSTVEDAADAVILLTSDAALAEECAEVERYSAPSWVLDDAPDPYKAKTVFACGDWSVMDTGSGWYGWTPNSEEERDAAAAG</sequence>
<dbReference type="Proteomes" id="UP000183750">
    <property type="component" value="Unassembled WGS sequence"/>
</dbReference>
<protein>
    <submittedName>
        <fullName evidence="1">Uncharacterized protein</fullName>
    </submittedName>
</protein>
<reference evidence="2" key="1">
    <citation type="submission" date="2016-10" db="EMBL/GenBank/DDBJ databases">
        <authorList>
            <person name="Varghese N."/>
            <person name="Submissions S."/>
        </authorList>
    </citation>
    <scope>NUCLEOTIDE SEQUENCE [LARGE SCALE GENOMIC DNA]</scope>
    <source>
        <strain evidence="2">DSM 16089</strain>
    </source>
</reference>
<proteinExistence type="predicted"/>
<dbReference type="EMBL" id="FNSQ01000005">
    <property type="protein sequence ID" value="SEB46183.1"/>
    <property type="molecule type" value="Genomic_DNA"/>
</dbReference>
<gene>
    <name evidence="1" type="ORF">SAMN04489807_0857</name>
</gene>
<evidence type="ECO:0000313" key="2">
    <source>
        <dbReference type="Proteomes" id="UP000183750"/>
    </source>
</evidence>
<keyword evidence="2" id="KW-1185">Reference proteome</keyword>
<accession>A0A1H4JIT8</accession>
<dbReference type="AlphaFoldDB" id="A0A1H4JIT8"/>
<name>A0A1H4JIT8_9MICO</name>
<organism evidence="1 2">
    <name type="scientific">Microbacterium hydrocarbonoxydans</name>
    <dbReference type="NCBI Taxonomy" id="273678"/>
    <lineage>
        <taxon>Bacteria</taxon>
        <taxon>Bacillati</taxon>
        <taxon>Actinomycetota</taxon>
        <taxon>Actinomycetes</taxon>
        <taxon>Micrococcales</taxon>
        <taxon>Microbacteriaceae</taxon>
        <taxon>Microbacterium</taxon>
    </lineage>
</organism>
<evidence type="ECO:0000313" key="1">
    <source>
        <dbReference type="EMBL" id="SEB46183.1"/>
    </source>
</evidence>